<proteinExistence type="predicted"/>
<dbReference type="Proteomes" id="UP000293360">
    <property type="component" value="Unassembled WGS sequence"/>
</dbReference>
<name>A0A4V1XC91_9PEZI</name>
<dbReference type="OrthoDB" id="4768390at2759"/>
<dbReference type="Pfam" id="PF12511">
    <property type="entry name" value="DUF3716"/>
    <property type="match status" value="1"/>
</dbReference>
<feature type="region of interest" description="Disordered" evidence="1">
    <location>
        <begin position="194"/>
        <end position="237"/>
    </location>
</feature>
<feature type="region of interest" description="Disordered" evidence="1">
    <location>
        <begin position="23"/>
        <end position="69"/>
    </location>
</feature>
<sequence length="452" mass="48852">MALAEKDPDFRSLVDAAAANWYSQRSISPRASQPRSSFSNPKRQSPHMHANGGGGGVGGQPSNSASGIGSDITAWQTALQSLPEEFRSSPLPVHPLAQSLAVQPTLRQIEWNQHRQYGGFVPRTPHDFSSLMIYASGQVNPNPCRRCILKNGPFARCIVSPPPVLAQSTLRHACANCTYQNQYKKCTNEPVTKEELVRSRAQRAVARPPPTLPNDNNNSSNTPPTVRRPKVNSAVRKYRKDGRLKKKFAVAAADGHGHGYGYDYVVHGQQDRPTAQSISADSFADKLRRARAFSPRSRRRVRAEAMQWQAAIATVEAEKTRTTVTGTDTATIPAPPPPRATQITDNAAVAPQASVNANTAGLALQAPASAAATSSSMFVPPPSSAFAPPASTMYESMHEMEDEGGQFDEEDDQELDDEESEGEGESEENDFDGEGPSWAGFDDTGPPLKPPL</sequence>
<accession>A0A4V1XC91</accession>
<feature type="compositionally biased region" description="Acidic residues" evidence="1">
    <location>
        <begin position="400"/>
        <end position="433"/>
    </location>
</feature>
<dbReference type="EMBL" id="QJNU01000051">
    <property type="protein sequence ID" value="RYP08929.1"/>
    <property type="molecule type" value="Genomic_DNA"/>
</dbReference>
<dbReference type="AlphaFoldDB" id="A0A4V1XC91"/>
<protein>
    <submittedName>
        <fullName evidence="2">Uncharacterized protein</fullName>
    </submittedName>
</protein>
<feature type="compositionally biased region" description="Polar residues" evidence="1">
    <location>
        <begin position="60"/>
        <end position="69"/>
    </location>
</feature>
<feature type="compositionally biased region" description="Low complexity" evidence="1">
    <location>
        <begin position="213"/>
        <end position="225"/>
    </location>
</feature>
<gene>
    <name evidence="2" type="ORF">DL764_001582</name>
</gene>
<reference evidence="2 3" key="1">
    <citation type="submission" date="2018-06" db="EMBL/GenBank/DDBJ databases">
        <title>Complete Genomes of Monosporascus.</title>
        <authorList>
            <person name="Robinson A.J."/>
            <person name="Natvig D.O."/>
        </authorList>
    </citation>
    <scope>NUCLEOTIDE SEQUENCE [LARGE SCALE GENOMIC DNA]</scope>
    <source>
        <strain evidence="2 3">CBS 110550</strain>
    </source>
</reference>
<evidence type="ECO:0000256" key="1">
    <source>
        <dbReference type="SAM" id="MobiDB-lite"/>
    </source>
</evidence>
<feature type="region of interest" description="Disordered" evidence="1">
    <location>
        <begin position="388"/>
        <end position="452"/>
    </location>
</feature>
<dbReference type="STRING" id="155417.A0A4V1XC91"/>
<evidence type="ECO:0000313" key="2">
    <source>
        <dbReference type="EMBL" id="RYP08929.1"/>
    </source>
</evidence>
<evidence type="ECO:0000313" key="3">
    <source>
        <dbReference type="Proteomes" id="UP000293360"/>
    </source>
</evidence>
<dbReference type="InterPro" id="IPR022190">
    <property type="entry name" value="DUF3716"/>
</dbReference>
<feature type="region of interest" description="Disordered" evidence="1">
    <location>
        <begin position="319"/>
        <end position="342"/>
    </location>
</feature>
<organism evidence="2 3">
    <name type="scientific">Monosporascus ibericus</name>
    <dbReference type="NCBI Taxonomy" id="155417"/>
    <lineage>
        <taxon>Eukaryota</taxon>
        <taxon>Fungi</taxon>
        <taxon>Dikarya</taxon>
        <taxon>Ascomycota</taxon>
        <taxon>Pezizomycotina</taxon>
        <taxon>Sordariomycetes</taxon>
        <taxon>Xylariomycetidae</taxon>
        <taxon>Xylariales</taxon>
        <taxon>Xylariales incertae sedis</taxon>
        <taxon>Monosporascus</taxon>
    </lineage>
</organism>
<feature type="compositionally biased region" description="Polar residues" evidence="1">
    <location>
        <begin position="23"/>
        <end position="43"/>
    </location>
</feature>
<keyword evidence="3" id="KW-1185">Reference proteome</keyword>
<feature type="compositionally biased region" description="Low complexity" evidence="1">
    <location>
        <begin position="322"/>
        <end position="332"/>
    </location>
</feature>
<comment type="caution">
    <text evidence="2">The sequence shown here is derived from an EMBL/GenBank/DDBJ whole genome shotgun (WGS) entry which is preliminary data.</text>
</comment>